<evidence type="ECO:0000313" key="1">
    <source>
        <dbReference type="EMBL" id="KKL80744.1"/>
    </source>
</evidence>
<name>A0A0F9F2Z2_9ZZZZ</name>
<comment type="caution">
    <text evidence="1">The sequence shown here is derived from an EMBL/GenBank/DDBJ whole genome shotgun (WGS) entry which is preliminary data.</text>
</comment>
<proteinExistence type="predicted"/>
<gene>
    <name evidence="1" type="ORF">LCGC14_2001690</name>
</gene>
<protein>
    <submittedName>
        <fullName evidence="1">Uncharacterized protein</fullName>
    </submittedName>
</protein>
<organism evidence="1">
    <name type="scientific">marine sediment metagenome</name>
    <dbReference type="NCBI Taxonomy" id="412755"/>
    <lineage>
        <taxon>unclassified sequences</taxon>
        <taxon>metagenomes</taxon>
        <taxon>ecological metagenomes</taxon>
    </lineage>
</organism>
<sequence length="270" mass="31467">MKIEELKVRLWRRKYNRTQDNRIFQKIWLQVKNMVPEPYGQFPECAAGHWDSVRMSAVLEGLSAYDPKHTVVTQRAIEIPHREETKRTITVPKRVSVPGAEPKCIMVQKEIVVPGALKMRLKIITTERESEMTLLSFLRFRMEQAMKVEKRYLLLQRKNVALDNTYVDDDHTQADEILFKNLAQPEKLNVKDPEKEEDAFRILVQAVESKLEERGETRILIAFRLKLKNPAITNRTIAKTLGVSKSYTSGYFRVLQMVIDDVIEETDLPI</sequence>
<reference evidence="1" key="1">
    <citation type="journal article" date="2015" name="Nature">
        <title>Complex archaea that bridge the gap between prokaryotes and eukaryotes.</title>
        <authorList>
            <person name="Spang A."/>
            <person name="Saw J.H."/>
            <person name="Jorgensen S.L."/>
            <person name="Zaremba-Niedzwiedzka K."/>
            <person name="Martijn J."/>
            <person name="Lind A.E."/>
            <person name="van Eijk R."/>
            <person name="Schleper C."/>
            <person name="Guy L."/>
            <person name="Ettema T.J."/>
        </authorList>
    </citation>
    <scope>NUCLEOTIDE SEQUENCE</scope>
</reference>
<accession>A0A0F9F2Z2</accession>
<dbReference type="AlphaFoldDB" id="A0A0F9F2Z2"/>
<dbReference type="EMBL" id="LAZR01022765">
    <property type="protein sequence ID" value="KKL80744.1"/>
    <property type="molecule type" value="Genomic_DNA"/>
</dbReference>